<dbReference type="InterPro" id="IPR048635">
    <property type="entry name" value="MFD_D3"/>
</dbReference>
<evidence type="ECO:0000256" key="14">
    <source>
        <dbReference type="SAM" id="MobiDB-lite"/>
    </source>
</evidence>
<accession>B2A3P0</accession>
<evidence type="ECO:0000313" key="18">
    <source>
        <dbReference type="Proteomes" id="UP000001683"/>
    </source>
</evidence>
<dbReference type="InterPro" id="IPR004576">
    <property type="entry name" value="Mfd"/>
</dbReference>
<dbReference type="GO" id="GO:0005737">
    <property type="term" value="C:cytoplasm"/>
    <property type="evidence" value="ECO:0007669"/>
    <property type="project" value="UniProtKB-SubCell"/>
</dbReference>
<evidence type="ECO:0000256" key="1">
    <source>
        <dbReference type="ARBA" id="ARBA00004496"/>
    </source>
</evidence>
<dbReference type="Gene3D" id="3.30.2060.10">
    <property type="entry name" value="Penicillin-binding protein 1b domain"/>
    <property type="match status" value="1"/>
</dbReference>
<dbReference type="GO" id="GO:0000716">
    <property type="term" value="P:transcription-coupled nucleotide-excision repair, DNA damage recognition"/>
    <property type="evidence" value="ECO:0007669"/>
    <property type="project" value="UniProtKB-UniRule"/>
</dbReference>
<feature type="domain" description="Helicase C-terminal" evidence="16">
    <location>
        <begin position="829"/>
        <end position="987"/>
    </location>
</feature>
<dbReference type="InterPro" id="IPR036101">
    <property type="entry name" value="CarD-like/TRCF_RID_sf"/>
</dbReference>
<feature type="domain" description="Helicase ATP-binding" evidence="15">
    <location>
        <begin position="651"/>
        <end position="812"/>
    </location>
</feature>
<evidence type="ECO:0000259" key="16">
    <source>
        <dbReference type="PROSITE" id="PS51194"/>
    </source>
</evidence>
<gene>
    <name evidence="13" type="primary">mfd</name>
    <name evidence="17" type="ordered locus">Nther_0067</name>
</gene>
<evidence type="ECO:0000256" key="4">
    <source>
        <dbReference type="ARBA" id="ARBA00022763"/>
    </source>
</evidence>
<dbReference type="Pfam" id="PF03461">
    <property type="entry name" value="TRCF"/>
    <property type="match status" value="1"/>
</dbReference>
<dbReference type="eggNOG" id="COG1197">
    <property type="taxonomic scope" value="Bacteria"/>
</dbReference>
<dbReference type="GO" id="GO:0003684">
    <property type="term" value="F:damaged DNA binding"/>
    <property type="evidence" value="ECO:0007669"/>
    <property type="project" value="InterPro"/>
</dbReference>
<dbReference type="InterPro" id="IPR001650">
    <property type="entry name" value="Helicase_C-like"/>
</dbReference>
<evidence type="ECO:0000256" key="12">
    <source>
        <dbReference type="ARBA" id="ARBA00070128"/>
    </source>
</evidence>
<dbReference type="NCBIfam" id="TIGR00580">
    <property type="entry name" value="mfd"/>
    <property type="match status" value="1"/>
</dbReference>
<evidence type="ECO:0000256" key="7">
    <source>
        <dbReference type="ARBA" id="ARBA00022840"/>
    </source>
</evidence>
<dbReference type="InterPro" id="IPR005118">
    <property type="entry name" value="TRCF_C"/>
</dbReference>
<sequence>MSYLVDIIPYENSLQNIIEDFSPRRKRSTKQMVSGISGSEFPLILAGLFRAYGRPITLITYDNYRAESLYSDLVTLLDKEQVYIYPEHQVYPFELAWQSRDVNNERAQVLQAMLSKKSAVYIFSLKSAKEKLSPAQVVKQTFLNLEVGNEKLSPTMIAEKLTGLGYENTSMVEQKGQFSHRGGIIDVFPVASELPVRIEFFDDEIESIRAFDLATQRSLKEYNSLVVGPGSQLVIGDNTNLSQALNQLTREFELQKGKLMKDGITDRSEELEERINRDLSSLENGISLPHFHRYLSYFYPKNYGTIIDFLPTNSLFWVDEPNRIKESDEFYNNEITELAESLIEEGKILPGESNLFYSIEDVLSGNPFDTIYSANFLRQNPFENVSQATNMSVKSMNQFYGQWDFFLKEMKQWMNNNYRIILFSPTPESARTLYENLKKEEIGATIVEKGNTKTENQVVIAVGDLKSGFILQESKLAVITYGDLWGHQKKKIRSRKRDKSEDKAVKVSDYRELQVEDYVVHEKHGIGKYMGIKTLEVGGLYKDYLHIKYAGNDSLYVPTEQIDEIQKYVGKEGKPPKLYSLGSSEWQKVKQRVKSSVKELAEDLLKLYAERSSRKGYAFSQDTPWQKEFEDYFPYELTPDQKKAISEIKEDLESEQPMDRLLCGDVGYGKTEVAMRAAFKAVMEGKQVCVLVPTTILAQQHFQTFKERFAPYPVDIRVISRFSSQKDEKLVKEEMKEGNAEIIIGTHKLLNKSVKFRDLGLLIIDEEQRFGVQHKEKIKMLKKNLDVLTMTATPIPRTLHMSLVGVRDLSVIETPPEGRFPVQTYVMEHSPQLIREAVNREISREGQVYVVHNRVKGINKVAKEVADWVPDAKVGVAHGQMPEKQLERVMLDFYEGKYDVLVSTSIVEAGLDIQNVNTIIIYNADRMGLSQPYQLRGRVGRSNRMAYAYLTYQKDKVLTQEAEKRLKAIKEFTELGSGFKLALRDLEIRGAGNILGPEQHGHIMAVGFDMYTKMLKDAIKEISQESQTQEETTKIQDDKTEVEKPEEVKVELNINAYLPTTYISDHEQKITIYKKARSINSYSEANDLETELKDRFGSLPQEVKNLLDITRLKVLARETGIISITRQGYWVHLDLDPRQKISGENLIKLTTKFPGKITVSSQTDGLTLKVNVKNLKDSGLMDMINKVAESLLELVA</sequence>
<dbReference type="GO" id="GO:0016787">
    <property type="term" value="F:hydrolase activity"/>
    <property type="evidence" value="ECO:0007669"/>
    <property type="project" value="UniProtKB-KW"/>
</dbReference>
<dbReference type="Pfam" id="PF21132">
    <property type="entry name" value="MFD_D3"/>
    <property type="match status" value="1"/>
</dbReference>
<dbReference type="OrthoDB" id="9804325at2"/>
<protein>
    <recommendedName>
        <fullName evidence="12 13">Transcription-repair-coupling factor</fullName>
        <shortName evidence="13">TRCF</shortName>
        <ecNumber evidence="13">3.6.4.-</ecNumber>
    </recommendedName>
</protein>
<dbReference type="PANTHER" id="PTHR47964:SF1">
    <property type="entry name" value="ATP-DEPENDENT DNA HELICASE HOMOLOG RECG, CHLOROPLASTIC"/>
    <property type="match status" value="1"/>
</dbReference>
<dbReference type="Gene3D" id="3.40.50.11140">
    <property type="match status" value="1"/>
</dbReference>
<reference evidence="17 18" key="2">
    <citation type="journal article" date="2011" name="J. Bacteriol.">
        <title>Complete genome sequence of the anaerobic, halophilic alkalithermophile Natranaerobius thermophilus JW/NM-WN-LF.</title>
        <authorList>
            <person name="Zhao B."/>
            <person name="Mesbah N.M."/>
            <person name="Dalin E."/>
            <person name="Goodwin L."/>
            <person name="Nolan M."/>
            <person name="Pitluck S."/>
            <person name="Chertkov O."/>
            <person name="Brettin T.S."/>
            <person name="Han J."/>
            <person name="Larimer F.W."/>
            <person name="Land M.L."/>
            <person name="Hauser L."/>
            <person name="Kyrpides N."/>
            <person name="Wiegel J."/>
        </authorList>
    </citation>
    <scope>NUCLEOTIDE SEQUENCE [LARGE SCALE GENOMIC DNA]</scope>
    <source>
        <strain evidence="18">ATCC BAA-1301 / DSM 18059 / JW/NM-WN-LF</strain>
    </source>
</reference>
<dbReference type="SMART" id="SM01058">
    <property type="entry name" value="CarD_TRCF"/>
    <property type="match status" value="1"/>
</dbReference>
<dbReference type="InterPro" id="IPR047112">
    <property type="entry name" value="RecG/Mfd"/>
</dbReference>
<evidence type="ECO:0000256" key="5">
    <source>
        <dbReference type="ARBA" id="ARBA00022801"/>
    </source>
</evidence>
<evidence type="ECO:0000313" key="17">
    <source>
        <dbReference type="EMBL" id="ACB83666.1"/>
    </source>
</evidence>
<dbReference type="SMART" id="SM00982">
    <property type="entry name" value="TRCF"/>
    <property type="match status" value="1"/>
</dbReference>
<keyword evidence="18" id="KW-1185">Reference proteome</keyword>
<dbReference type="InterPro" id="IPR037235">
    <property type="entry name" value="TRCF-like_C_D7"/>
</dbReference>
<reference evidence="17 18" key="1">
    <citation type="submission" date="2008-04" db="EMBL/GenBank/DDBJ databases">
        <title>Complete sequence of chromosome of Natranaerobius thermophilus JW/NM-WN-LF.</title>
        <authorList>
            <consortium name="US DOE Joint Genome Institute"/>
            <person name="Copeland A."/>
            <person name="Lucas S."/>
            <person name="Lapidus A."/>
            <person name="Glavina del Rio T."/>
            <person name="Dalin E."/>
            <person name="Tice H."/>
            <person name="Bruce D."/>
            <person name="Goodwin L."/>
            <person name="Pitluck S."/>
            <person name="Chertkov O."/>
            <person name="Brettin T."/>
            <person name="Detter J.C."/>
            <person name="Han C."/>
            <person name="Kuske C.R."/>
            <person name="Schmutz J."/>
            <person name="Larimer F."/>
            <person name="Land M."/>
            <person name="Hauser L."/>
            <person name="Kyrpides N."/>
            <person name="Lykidis A."/>
            <person name="Mesbah N.M."/>
            <person name="Wiegel J."/>
        </authorList>
    </citation>
    <scope>NUCLEOTIDE SEQUENCE [LARGE SCALE GENOMIC DNA]</scope>
    <source>
        <strain evidence="18">ATCC BAA-1301 / DSM 18059 / JW/NM-WN-LF</strain>
    </source>
</reference>
<keyword evidence="7 13" id="KW-0067">ATP-binding</keyword>
<keyword evidence="2 13" id="KW-0963">Cytoplasm</keyword>
<keyword evidence="5 13" id="KW-0378">Hydrolase</keyword>
<dbReference type="Proteomes" id="UP000001683">
    <property type="component" value="Chromosome"/>
</dbReference>
<dbReference type="SUPFAM" id="SSF52540">
    <property type="entry name" value="P-loop containing nucleoside triphosphate hydrolases"/>
    <property type="match status" value="4"/>
</dbReference>
<organism evidence="17 18">
    <name type="scientific">Natranaerobius thermophilus (strain ATCC BAA-1301 / DSM 18059 / JW/NM-WN-LF)</name>
    <dbReference type="NCBI Taxonomy" id="457570"/>
    <lineage>
        <taxon>Bacteria</taxon>
        <taxon>Bacillati</taxon>
        <taxon>Bacillota</taxon>
        <taxon>Clostridia</taxon>
        <taxon>Natranaerobiales</taxon>
        <taxon>Natranaerobiaceae</taxon>
        <taxon>Natranaerobius</taxon>
    </lineage>
</organism>
<evidence type="ECO:0000256" key="10">
    <source>
        <dbReference type="ARBA" id="ARBA00061104"/>
    </source>
</evidence>
<keyword evidence="8 13" id="KW-0238">DNA-binding</keyword>
<feature type="region of interest" description="Disordered" evidence="14">
    <location>
        <begin position="1023"/>
        <end position="1042"/>
    </location>
</feature>
<evidence type="ECO:0000259" key="15">
    <source>
        <dbReference type="PROSITE" id="PS51192"/>
    </source>
</evidence>
<dbReference type="SUPFAM" id="SSF143517">
    <property type="entry name" value="TRCF domain-like"/>
    <property type="match status" value="1"/>
</dbReference>
<dbReference type="InterPro" id="IPR011545">
    <property type="entry name" value="DEAD/DEAH_box_helicase_dom"/>
</dbReference>
<dbReference type="GO" id="GO:0003678">
    <property type="term" value="F:DNA helicase activity"/>
    <property type="evidence" value="ECO:0007669"/>
    <property type="project" value="TreeGrafter"/>
</dbReference>
<name>B2A3P0_NATTJ</name>
<feature type="compositionally biased region" description="Basic and acidic residues" evidence="14">
    <location>
        <begin position="1031"/>
        <end position="1042"/>
    </location>
</feature>
<dbReference type="Gene3D" id="2.40.10.170">
    <property type="match status" value="1"/>
</dbReference>
<keyword evidence="9 13" id="KW-0234">DNA repair</keyword>
<dbReference type="CDD" id="cd17991">
    <property type="entry name" value="DEXHc_TRCF"/>
    <property type="match status" value="1"/>
</dbReference>
<dbReference type="PANTHER" id="PTHR47964">
    <property type="entry name" value="ATP-DEPENDENT DNA HELICASE HOMOLOG RECG, CHLOROPLASTIC"/>
    <property type="match status" value="1"/>
</dbReference>
<dbReference type="HOGENOM" id="CLU_005122_1_3_9"/>
<dbReference type="PROSITE" id="PS51192">
    <property type="entry name" value="HELICASE_ATP_BIND_1"/>
    <property type="match status" value="1"/>
</dbReference>
<dbReference type="InterPro" id="IPR003711">
    <property type="entry name" value="CarD-like/TRCF_RID"/>
</dbReference>
<comment type="similarity">
    <text evidence="11 13">In the C-terminal section; belongs to the helicase family. RecG subfamily.</text>
</comment>
<dbReference type="RefSeq" id="WP_012446557.1">
    <property type="nucleotide sequence ID" value="NC_010718.1"/>
</dbReference>
<dbReference type="Gene3D" id="3.40.50.11180">
    <property type="match status" value="1"/>
</dbReference>
<evidence type="ECO:0000256" key="11">
    <source>
        <dbReference type="ARBA" id="ARBA00061399"/>
    </source>
</evidence>
<keyword evidence="6" id="KW-0347">Helicase</keyword>
<dbReference type="InterPro" id="IPR014001">
    <property type="entry name" value="Helicase_ATP-bd"/>
</dbReference>
<dbReference type="Pfam" id="PF00270">
    <property type="entry name" value="DEAD"/>
    <property type="match status" value="1"/>
</dbReference>
<dbReference type="Pfam" id="PF00271">
    <property type="entry name" value="Helicase_C"/>
    <property type="match status" value="1"/>
</dbReference>
<keyword evidence="3 13" id="KW-0547">Nucleotide-binding</keyword>
<evidence type="ECO:0000256" key="2">
    <source>
        <dbReference type="ARBA" id="ARBA00022490"/>
    </source>
</evidence>
<dbReference type="STRING" id="457570.Nther_0067"/>
<dbReference type="InterPro" id="IPR041471">
    <property type="entry name" value="UvrB_inter"/>
</dbReference>
<comment type="function">
    <text evidence="13">Couples transcription and DNA repair by recognizing RNA polymerase (RNAP) stalled at DNA lesions. Mediates ATP-dependent release of RNAP and its truncated transcript from the DNA, and recruitment of nucleotide excision repair machinery to the damaged site.</text>
</comment>
<comment type="subcellular location">
    <subcellularLocation>
        <location evidence="1 13">Cytoplasm</location>
    </subcellularLocation>
</comment>
<dbReference type="HAMAP" id="MF_00969">
    <property type="entry name" value="TRCF"/>
    <property type="match status" value="1"/>
</dbReference>
<evidence type="ECO:0000256" key="3">
    <source>
        <dbReference type="ARBA" id="ARBA00022741"/>
    </source>
</evidence>
<dbReference type="SUPFAM" id="SSF141259">
    <property type="entry name" value="CarD-like"/>
    <property type="match status" value="1"/>
</dbReference>
<evidence type="ECO:0000256" key="8">
    <source>
        <dbReference type="ARBA" id="ARBA00023125"/>
    </source>
</evidence>
<dbReference type="GO" id="GO:0005524">
    <property type="term" value="F:ATP binding"/>
    <property type="evidence" value="ECO:0007669"/>
    <property type="project" value="UniProtKB-UniRule"/>
</dbReference>
<evidence type="ECO:0000256" key="9">
    <source>
        <dbReference type="ARBA" id="ARBA00023204"/>
    </source>
</evidence>
<dbReference type="PROSITE" id="PS51194">
    <property type="entry name" value="HELICASE_CTER"/>
    <property type="match status" value="1"/>
</dbReference>
<dbReference type="Pfam" id="PF17757">
    <property type="entry name" value="UvrB_inter"/>
    <property type="match status" value="1"/>
</dbReference>
<evidence type="ECO:0000256" key="6">
    <source>
        <dbReference type="ARBA" id="ARBA00022806"/>
    </source>
</evidence>
<keyword evidence="4 13" id="KW-0227">DNA damage</keyword>
<dbReference type="InterPro" id="IPR027417">
    <property type="entry name" value="P-loop_NTPase"/>
</dbReference>
<dbReference type="SMART" id="SM00487">
    <property type="entry name" value="DEXDc"/>
    <property type="match status" value="1"/>
</dbReference>
<dbReference type="FunCoup" id="B2A3P0">
    <property type="interactions" value="430"/>
</dbReference>
<dbReference type="SMART" id="SM00490">
    <property type="entry name" value="HELICc"/>
    <property type="match status" value="1"/>
</dbReference>
<dbReference type="KEGG" id="nth:Nther_0067"/>
<comment type="similarity">
    <text evidence="10 13">In the N-terminal section; belongs to the UvrB family.</text>
</comment>
<proteinExistence type="inferred from homology"/>
<evidence type="ECO:0000256" key="13">
    <source>
        <dbReference type="HAMAP-Rule" id="MF_00969"/>
    </source>
</evidence>
<dbReference type="GO" id="GO:0006355">
    <property type="term" value="P:regulation of DNA-templated transcription"/>
    <property type="evidence" value="ECO:0007669"/>
    <property type="project" value="UniProtKB-UniRule"/>
</dbReference>
<dbReference type="Pfam" id="PF02559">
    <property type="entry name" value="CarD_TRCF_RID"/>
    <property type="match status" value="1"/>
</dbReference>
<dbReference type="AlphaFoldDB" id="B2A3P0"/>
<dbReference type="Gene3D" id="3.90.1150.50">
    <property type="entry name" value="Transcription-repair-coupling factor, D7 domain"/>
    <property type="match status" value="1"/>
</dbReference>
<dbReference type="Gene3D" id="3.40.50.300">
    <property type="entry name" value="P-loop containing nucleotide triphosphate hydrolases"/>
    <property type="match status" value="2"/>
</dbReference>
<dbReference type="InParanoid" id="B2A3P0"/>
<dbReference type="FunFam" id="3.40.50.300:FF:000546">
    <property type="entry name" value="Transcription-repair-coupling factor"/>
    <property type="match status" value="1"/>
</dbReference>
<dbReference type="EMBL" id="CP001034">
    <property type="protein sequence ID" value="ACB83666.1"/>
    <property type="molecule type" value="Genomic_DNA"/>
</dbReference>
<dbReference type="EC" id="3.6.4.-" evidence="13"/>